<dbReference type="PROSITE" id="PS51543">
    <property type="entry name" value="FYRC"/>
    <property type="match status" value="1"/>
</dbReference>
<evidence type="ECO:0000256" key="2">
    <source>
        <dbReference type="ARBA" id="ARBA00023242"/>
    </source>
</evidence>
<reference evidence="5 6" key="1">
    <citation type="submission" date="2023-09" db="EMBL/GenBank/DDBJ databases">
        <title>Nesidiocoris tenuis whole genome shotgun sequence.</title>
        <authorList>
            <person name="Shibata T."/>
            <person name="Shimoda M."/>
            <person name="Kobayashi T."/>
            <person name="Uehara T."/>
        </authorList>
    </citation>
    <scope>NUCLEOTIDE SEQUENCE [LARGE SCALE GENOMIC DNA]</scope>
    <source>
        <strain evidence="5 6">Japan</strain>
    </source>
</reference>
<dbReference type="InterPro" id="IPR040092">
    <property type="entry name" value="TBRG1"/>
</dbReference>
<evidence type="ECO:0000256" key="4">
    <source>
        <dbReference type="SAM" id="MobiDB-lite"/>
    </source>
</evidence>
<evidence type="ECO:0000256" key="3">
    <source>
        <dbReference type="SAM" id="Coils"/>
    </source>
</evidence>
<dbReference type="Gene3D" id="3.30.160.360">
    <property type="match status" value="1"/>
</dbReference>
<dbReference type="Pfam" id="PF05964">
    <property type="entry name" value="FYRN"/>
    <property type="match status" value="1"/>
</dbReference>
<dbReference type="PANTHER" id="PTHR22715">
    <property type="entry name" value="TRANSFORMING GROWTH FACTOR BETA REGULATED GENE 1"/>
    <property type="match status" value="1"/>
</dbReference>
<sequence length="358" mass="40221">MFPSGGSKFSMPPAARKQLKMNLFTAEKLKNERYKMKCERIKRQARELIFENAALCDQIALLQENRQLLTDERNFLLKKLQQYQPIPDPESIRTFSSIHQMHDPSSNRKPIFKKRSERSVSDSSTNDSAKFAKQPKKPQVARKKKIVKAIPLDGTGKPIFPIVLGDFTVHSLGEVCEKQEYHTEDLIYPVGYCSTRIYGSLKDPEKRCVFTCKVMDGGSGPRFEIVADTDLDAPISSSSIDQCHSSLLSLINQSLGMEIVNTKGRGADFFGISHPTVHHLIQASPGVRKCKGYVWTKFEVNPSYEYSPDDEASLSYTALLRSISFSKSHLDIPVVKSEPPSSVFGENNITALRSLLMP</sequence>
<name>A0ABN7AZQ5_9HEMI</name>
<keyword evidence="6" id="KW-1185">Reference proteome</keyword>
<proteinExistence type="predicted"/>
<evidence type="ECO:0000313" key="6">
    <source>
        <dbReference type="Proteomes" id="UP001307889"/>
    </source>
</evidence>
<dbReference type="Proteomes" id="UP001307889">
    <property type="component" value="Chromosome 8"/>
</dbReference>
<gene>
    <name evidence="5" type="ORF">NTJ_10272</name>
</gene>
<accession>A0ABN7AZQ5</accession>
<evidence type="ECO:0000313" key="5">
    <source>
        <dbReference type="EMBL" id="BES97458.1"/>
    </source>
</evidence>
<feature type="region of interest" description="Disordered" evidence="4">
    <location>
        <begin position="99"/>
        <end position="140"/>
    </location>
</feature>
<dbReference type="PANTHER" id="PTHR22715:SF0">
    <property type="entry name" value="TRANSFORMING GROWTH FACTOR BETA REGULATOR 1"/>
    <property type="match status" value="1"/>
</dbReference>
<dbReference type="InterPro" id="IPR003889">
    <property type="entry name" value="FYrich_C"/>
</dbReference>
<feature type="coiled-coil region" evidence="3">
    <location>
        <begin position="31"/>
        <end position="79"/>
    </location>
</feature>
<protein>
    <submittedName>
        <fullName evidence="5">Transforming growth factor beta</fullName>
    </submittedName>
</protein>
<dbReference type="Pfam" id="PF05965">
    <property type="entry name" value="FYRC"/>
    <property type="match status" value="1"/>
</dbReference>
<dbReference type="EMBL" id="AP028916">
    <property type="protein sequence ID" value="BES97458.1"/>
    <property type="molecule type" value="Genomic_DNA"/>
</dbReference>
<keyword evidence="3" id="KW-0175">Coiled coil</keyword>
<comment type="subcellular location">
    <subcellularLocation>
        <location evidence="1">Nucleus</location>
    </subcellularLocation>
</comment>
<organism evidence="5 6">
    <name type="scientific">Nesidiocoris tenuis</name>
    <dbReference type="NCBI Taxonomy" id="355587"/>
    <lineage>
        <taxon>Eukaryota</taxon>
        <taxon>Metazoa</taxon>
        <taxon>Ecdysozoa</taxon>
        <taxon>Arthropoda</taxon>
        <taxon>Hexapoda</taxon>
        <taxon>Insecta</taxon>
        <taxon>Pterygota</taxon>
        <taxon>Neoptera</taxon>
        <taxon>Paraneoptera</taxon>
        <taxon>Hemiptera</taxon>
        <taxon>Heteroptera</taxon>
        <taxon>Panheteroptera</taxon>
        <taxon>Cimicomorpha</taxon>
        <taxon>Miridae</taxon>
        <taxon>Dicyphina</taxon>
        <taxon>Nesidiocoris</taxon>
    </lineage>
</organism>
<dbReference type="SMART" id="SM00541">
    <property type="entry name" value="FYRN"/>
    <property type="match status" value="1"/>
</dbReference>
<dbReference type="PROSITE" id="PS51542">
    <property type="entry name" value="FYRN"/>
    <property type="match status" value="1"/>
</dbReference>
<keyword evidence="2" id="KW-0539">Nucleus</keyword>
<dbReference type="InterPro" id="IPR003888">
    <property type="entry name" value="FYrich_N"/>
</dbReference>
<evidence type="ECO:0000256" key="1">
    <source>
        <dbReference type="ARBA" id="ARBA00004123"/>
    </source>
</evidence>